<accession>A0A919VBA3</accession>
<gene>
    <name evidence="1" type="ORF">Ssi02_75970</name>
</gene>
<dbReference type="AlphaFoldDB" id="A0A919VBA3"/>
<dbReference type="InterPro" id="IPR011009">
    <property type="entry name" value="Kinase-like_dom_sf"/>
</dbReference>
<proteinExistence type="predicted"/>
<sequence length="46" mass="4844">MSAQPQATLLKSDPRSIGPYRLVHRLGAGGMGTVYAAVDRQGMADV</sequence>
<reference evidence="1" key="1">
    <citation type="submission" date="2021-01" db="EMBL/GenBank/DDBJ databases">
        <title>Whole genome shotgun sequence of Sinosporangium siamense NBRC 109515.</title>
        <authorList>
            <person name="Komaki H."/>
            <person name="Tamura T."/>
        </authorList>
    </citation>
    <scope>NUCLEOTIDE SEQUENCE</scope>
    <source>
        <strain evidence="1">NBRC 109515</strain>
    </source>
</reference>
<protein>
    <recommendedName>
        <fullName evidence="3">Serine/threonine protein kinase</fullName>
    </recommendedName>
</protein>
<dbReference type="SUPFAM" id="SSF56112">
    <property type="entry name" value="Protein kinase-like (PK-like)"/>
    <property type="match status" value="1"/>
</dbReference>
<name>A0A919VBA3_9ACTN</name>
<dbReference type="Gene3D" id="3.30.200.20">
    <property type="entry name" value="Phosphorylase Kinase, domain 1"/>
    <property type="match status" value="1"/>
</dbReference>
<evidence type="ECO:0008006" key="3">
    <source>
        <dbReference type="Google" id="ProtNLM"/>
    </source>
</evidence>
<dbReference type="EMBL" id="BOOW01000058">
    <property type="protein sequence ID" value="GII97366.1"/>
    <property type="molecule type" value="Genomic_DNA"/>
</dbReference>
<evidence type="ECO:0000313" key="1">
    <source>
        <dbReference type="EMBL" id="GII97366.1"/>
    </source>
</evidence>
<keyword evidence="2" id="KW-1185">Reference proteome</keyword>
<dbReference type="Proteomes" id="UP000606172">
    <property type="component" value="Unassembled WGS sequence"/>
</dbReference>
<comment type="caution">
    <text evidence="1">The sequence shown here is derived from an EMBL/GenBank/DDBJ whole genome shotgun (WGS) entry which is preliminary data.</text>
</comment>
<evidence type="ECO:0000313" key="2">
    <source>
        <dbReference type="Proteomes" id="UP000606172"/>
    </source>
</evidence>
<organism evidence="1 2">
    <name type="scientific">Sinosporangium siamense</name>
    <dbReference type="NCBI Taxonomy" id="1367973"/>
    <lineage>
        <taxon>Bacteria</taxon>
        <taxon>Bacillati</taxon>
        <taxon>Actinomycetota</taxon>
        <taxon>Actinomycetes</taxon>
        <taxon>Streptosporangiales</taxon>
        <taxon>Streptosporangiaceae</taxon>
        <taxon>Sinosporangium</taxon>
    </lineage>
</organism>
<dbReference type="RefSeq" id="WP_204033146.1">
    <property type="nucleotide sequence ID" value="NZ_BOOW01000058.1"/>
</dbReference>